<dbReference type="EMBL" id="RWGY01000013">
    <property type="protein sequence ID" value="TVU25813.1"/>
    <property type="molecule type" value="Genomic_DNA"/>
</dbReference>
<evidence type="ECO:0000313" key="3">
    <source>
        <dbReference type="EMBL" id="TVU25813.1"/>
    </source>
</evidence>
<dbReference type="PANTHER" id="PTHR10579:SF166">
    <property type="entry name" value="VWFA DOMAIN-CONTAINING PROTEIN"/>
    <property type="match status" value="1"/>
</dbReference>
<dbReference type="Gramene" id="TVU25813">
    <property type="protein sequence ID" value="TVU25813"/>
    <property type="gene ID" value="EJB05_28323"/>
</dbReference>
<reference evidence="3 4" key="1">
    <citation type="journal article" date="2019" name="Sci. Rep.">
        <title>A high-quality genome of Eragrostis curvula grass provides insights into Poaceae evolution and supports new strategies to enhance forage quality.</title>
        <authorList>
            <person name="Carballo J."/>
            <person name="Santos B.A.C.M."/>
            <person name="Zappacosta D."/>
            <person name="Garbus I."/>
            <person name="Selva J.P."/>
            <person name="Gallo C.A."/>
            <person name="Diaz A."/>
            <person name="Albertini E."/>
            <person name="Caccamo M."/>
            <person name="Echenique V."/>
        </authorList>
    </citation>
    <scope>NUCLEOTIDE SEQUENCE [LARGE SCALE GENOMIC DNA]</scope>
    <source>
        <strain evidence="4">cv. Victoria</strain>
        <tissue evidence="3">Leaf</tissue>
    </source>
</reference>
<comment type="caution">
    <text evidence="3">The sequence shown here is derived from an EMBL/GenBank/DDBJ whole genome shotgun (WGS) entry which is preliminary data.</text>
</comment>
<feature type="domain" description="VWFA" evidence="2">
    <location>
        <begin position="51"/>
        <end position="233"/>
    </location>
</feature>
<sequence>MDSQAPAASALQLSTFTKVSSIPRNERYPEFPVTVTLAAPGPDRPVRGPVDIVVAIDISQSSRTNDPMLELEKDVLEIIIEKLGPADRLASGHGRCKEMATLVAMCREGSKKVKGLVEQLKYSAGGGTVFVKPVNKAQKILKERADAHRAAFIVLLSDGGDRTVLQDKVWERESELKSGTPKPKYYPVQTFGFTKHDPETLSHIAKKTNGTHYAGDIAGIGDLGPFDTAFEALLSAAASRPFEAAAVSASLAAEHPGVSIARIDAGSGERKAVISGDARAGGVDVGVINAGETPEFTVYLDVPEGDADADVMKVLSVDGAYTQGWDGKVVSLGLSVVSVKRPEPTKPEAEPKTPQEPETPQPQEPEKKQPNEPETSQDPETKKPKEPETPQKPETPQDPCKPLYEIEERLKYWCKVKADLSAMNEKADAGNKCDCHFTAVQREAALESINRAMHHDIYTASALDHCPSLKAVVLAIKTRRCGEAPSDKKAEAGVATADK</sequence>
<feature type="compositionally biased region" description="Basic and acidic residues" evidence="1">
    <location>
        <begin position="341"/>
        <end position="355"/>
    </location>
</feature>
<feature type="compositionally biased region" description="Basic and acidic residues" evidence="1">
    <location>
        <begin position="379"/>
        <end position="391"/>
    </location>
</feature>
<dbReference type="PANTHER" id="PTHR10579">
    <property type="entry name" value="CALCIUM-ACTIVATED CHLORIDE CHANNEL REGULATOR"/>
    <property type="match status" value="1"/>
</dbReference>
<dbReference type="SUPFAM" id="SSF53300">
    <property type="entry name" value="vWA-like"/>
    <property type="match status" value="1"/>
</dbReference>
<accession>A0A5J9UQ01</accession>
<proteinExistence type="predicted"/>
<evidence type="ECO:0000256" key="1">
    <source>
        <dbReference type="SAM" id="MobiDB-lite"/>
    </source>
</evidence>
<protein>
    <recommendedName>
        <fullName evidence="2">VWFA domain-containing protein</fullName>
    </recommendedName>
</protein>
<organism evidence="3 4">
    <name type="scientific">Eragrostis curvula</name>
    <name type="common">weeping love grass</name>
    <dbReference type="NCBI Taxonomy" id="38414"/>
    <lineage>
        <taxon>Eukaryota</taxon>
        <taxon>Viridiplantae</taxon>
        <taxon>Streptophyta</taxon>
        <taxon>Embryophyta</taxon>
        <taxon>Tracheophyta</taxon>
        <taxon>Spermatophyta</taxon>
        <taxon>Magnoliopsida</taxon>
        <taxon>Liliopsida</taxon>
        <taxon>Poales</taxon>
        <taxon>Poaceae</taxon>
        <taxon>PACMAD clade</taxon>
        <taxon>Chloridoideae</taxon>
        <taxon>Eragrostideae</taxon>
        <taxon>Eragrostidinae</taxon>
        <taxon>Eragrostis</taxon>
    </lineage>
</organism>
<keyword evidence="4" id="KW-1185">Reference proteome</keyword>
<dbReference type="PROSITE" id="PS50234">
    <property type="entry name" value="VWFA"/>
    <property type="match status" value="1"/>
</dbReference>
<feature type="region of interest" description="Disordered" evidence="1">
    <location>
        <begin position="341"/>
        <end position="402"/>
    </location>
</feature>
<dbReference type="InterPro" id="IPR051266">
    <property type="entry name" value="CLCR"/>
</dbReference>
<dbReference type="InterPro" id="IPR036465">
    <property type="entry name" value="vWFA_dom_sf"/>
</dbReference>
<gene>
    <name evidence="3" type="ORF">EJB05_28323</name>
</gene>
<dbReference type="Proteomes" id="UP000324897">
    <property type="component" value="Chromosome 2"/>
</dbReference>
<dbReference type="Pfam" id="PF13519">
    <property type="entry name" value="VWA_2"/>
    <property type="match status" value="1"/>
</dbReference>
<dbReference type="OrthoDB" id="687104at2759"/>
<dbReference type="Gene3D" id="3.40.50.410">
    <property type="entry name" value="von Willebrand factor, type A domain"/>
    <property type="match status" value="1"/>
</dbReference>
<dbReference type="AlphaFoldDB" id="A0A5J9UQ01"/>
<dbReference type="InterPro" id="IPR002035">
    <property type="entry name" value="VWF_A"/>
</dbReference>
<evidence type="ECO:0000313" key="4">
    <source>
        <dbReference type="Proteomes" id="UP000324897"/>
    </source>
</evidence>
<evidence type="ECO:0000259" key="2">
    <source>
        <dbReference type="PROSITE" id="PS50234"/>
    </source>
</evidence>
<name>A0A5J9UQ01_9POAL</name>